<sequence>MKQPLDPFLQNRLRLSVMSILMTNREVAFLYLCEQTGATDEEMNEQLELFEQKGYITTMRAFFGNCPRKSCTIEPKGEQVFLDYIETLEEHLKEEK</sequence>
<organism evidence="1 2">
    <name type="scientific">Prevotella intermedia</name>
    <dbReference type="NCBI Taxonomy" id="28131"/>
    <lineage>
        <taxon>Bacteria</taxon>
        <taxon>Pseudomonadati</taxon>
        <taxon>Bacteroidota</taxon>
        <taxon>Bacteroidia</taxon>
        <taxon>Bacteroidales</taxon>
        <taxon>Prevotellaceae</taxon>
        <taxon>Prevotella</taxon>
    </lineage>
</organism>
<proteinExistence type="predicted"/>
<dbReference type="Gene3D" id="1.10.10.10">
    <property type="entry name" value="Winged helix-like DNA-binding domain superfamily/Winged helix DNA-binding domain"/>
    <property type="match status" value="1"/>
</dbReference>
<dbReference type="RefSeq" id="WP_096405176.1">
    <property type="nucleotide sequence ID" value="NZ_AP014597.1"/>
</dbReference>
<dbReference type="PANTHER" id="PTHR37318">
    <property type="entry name" value="BSL7504 PROTEIN"/>
    <property type="match status" value="1"/>
</dbReference>
<evidence type="ECO:0000313" key="2">
    <source>
        <dbReference type="Proteomes" id="UP000217431"/>
    </source>
</evidence>
<dbReference type="Pfam" id="PF13601">
    <property type="entry name" value="HTH_34"/>
    <property type="match status" value="1"/>
</dbReference>
<dbReference type="Proteomes" id="UP000217431">
    <property type="component" value="Chromosome I"/>
</dbReference>
<dbReference type="InterPro" id="IPR036388">
    <property type="entry name" value="WH-like_DNA-bd_sf"/>
</dbReference>
<dbReference type="InterPro" id="IPR036390">
    <property type="entry name" value="WH_DNA-bd_sf"/>
</dbReference>
<dbReference type="STRING" id="28131.BWX40_05185"/>
<dbReference type="InterPro" id="IPR027395">
    <property type="entry name" value="WH_DNA-bd_dom"/>
</dbReference>
<name>A0A0S3UI32_PREIN</name>
<reference evidence="1 2" key="1">
    <citation type="journal article" date="2016" name="DNA Res.">
        <title>The complete genome sequencing of Prevotella intermedia strain OMA14 and a subsequent fine-scale, intra-species genomic comparison reveal an unusual amplification of conjugative and mobile transposons and identify a novel Prevotella-lineage-specific repeat.</title>
        <authorList>
            <person name="Naito M."/>
            <person name="Ogura Y."/>
            <person name="Itoh T."/>
            <person name="Shoji M."/>
            <person name="Okamoto M."/>
            <person name="Hayashi T."/>
            <person name="Nakayama K."/>
        </authorList>
    </citation>
    <scope>NUCLEOTIDE SEQUENCE [LARGE SCALE GENOMIC DNA]</scope>
    <source>
        <strain evidence="1 2">OMA14</strain>
    </source>
</reference>
<gene>
    <name evidence="1" type="ORF">PIOMA14_I_0680</name>
</gene>
<protein>
    <submittedName>
        <fullName evidence="1">Uncharacterized protein</fullName>
    </submittedName>
</protein>
<evidence type="ECO:0000313" key="1">
    <source>
        <dbReference type="EMBL" id="BAU17188.1"/>
    </source>
</evidence>
<accession>A0A0S3UI32</accession>
<dbReference type="EMBL" id="AP014597">
    <property type="protein sequence ID" value="BAU17188.1"/>
    <property type="molecule type" value="Genomic_DNA"/>
</dbReference>
<dbReference type="SUPFAM" id="SSF46785">
    <property type="entry name" value="Winged helix' DNA-binding domain"/>
    <property type="match status" value="1"/>
</dbReference>
<dbReference type="AlphaFoldDB" id="A0A0S3UI32"/>
<dbReference type="PANTHER" id="PTHR37318:SF1">
    <property type="entry name" value="BSL7504 PROTEIN"/>
    <property type="match status" value="1"/>
</dbReference>